<evidence type="ECO:0000313" key="8">
    <source>
        <dbReference type="EMBL" id="MBB3840989.1"/>
    </source>
</evidence>
<feature type="transmembrane region" description="Helical" evidence="6">
    <location>
        <begin position="219"/>
        <end position="237"/>
    </location>
</feature>
<feature type="transmembrane region" description="Helical" evidence="6">
    <location>
        <begin position="70"/>
        <end position="88"/>
    </location>
</feature>
<feature type="transmembrane region" description="Helical" evidence="6">
    <location>
        <begin position="271"/>
        <end position="289"/>
    </location>
</feature>
<feature type="transmembrane region" description="Helical" evidence="6">
    <location>
        <begin position="155"/>
        <end position="175"/>
    </location>
</feature>
<dbReference type="Proteomes" id="UP000541352">
    <property type="component" value="Unassembled WGS sequence"/>
</dbReference>
<dbReference type="InterPro" id="IPR050638">
    <property type="entry name" value="AA-Vitamin_Transporters"/>
</dbReference>
<evidence type="ECO:0000256" key="6">
    <source>
        <dbReference type="SAM" id="Phobius"/>
    </source>
</evidence>
<dbReference type="SUPFAM" id="SSF103481">
    <property type="entry name" value="Multidrug resistance efflux transporter EmrE"/>
    <property type="match status" value="2"/>
</dbReference>
<comment type="similarity">
    <text evidence="2">Belongs to the EamA transporter family.</text>
</comment>
<feature type="domain" description="EamA" evidence="7">
    <location>
        <begin position="156"/>
        <end position="290"/>
    </location>
</feature>
<reference evidence="8 9" key="1">
    <citation type="submission" date="2020-08" db="EMBL/GenBank/DDBJ databases">
        <title>Genomic Encyclopedia of Type Strains, Phase IV (KMG-IV): sequencing the most valuable type-strain genomes for metagenomic binning, comparative biology and taxonomic classification.</title>
        <authorList>
            <person name="Goeker M."/>
        </authorList>
    </citation>
    <scope>NUCLEOTIDE SEQUENCE [LARGE SCALE GENOMIC DNA]</scope>
    <source>
        <strain evidence="8 9">DSM 17976</strain>
    </source>
</reference>
<feature type="transmembrane region" description="Helical" evidence="6">
    <location>
        <begin position="100"/>
        <end position="120"/>
    </location>
</feature>
<dbReference type="AlphaFoldDB" id="A0A7W6ESR0"/>
<comment type="subcellular location">
    <subcellularLocation>
        <location evidence="1">Membrane</location>
        <topology evidence="1">Multi-pass membrane protein</topology>
    </subcellularLocation>
</comment>
<gene>
    <name evidence="8" type="ORF">FHS57_005010</name>
</gene>
<keyword evidence="3 6" id="KW-0812">Transmembrane</keyword>
<dbReference type="PANTHER" id="PTHR32322:SF2">
    <property type="entry name" value="EAMA DOMAIN-CONTAINING PROTEIN"/>
    <property type="match status" value="1"/>
</dbReference>
<evidence type="ECO:0000256" key="5">
    <source>
        <dbReference type="ARBA" id="ARBA00023136"/>
    </source>
</evidence>
<organism evidence="8 9">
    <name type="scientific">Runella defluvii</name>
    <dbReference type="NCBI Taxonomy" id="370973"/>
    <lineage>
        <taxon>Bacteria</taxon>
        <taxon>Pseudomonadati</taxon>
        <taxon>Bacteroidota</taxon>
        <taxon>Cytophagia</taxon>
        <taxon>Cytophagales</taxon>
        <taxon>Spirosomataceae</taxon>
        <taxon>Runella</taxon>
    </lineage>
</organism>
<evidence type="ECO:0000256" key="3">
    <source>
        <dbReference type="ARBA" id="ARBA00022692"/>
    </source>
</evidence>
<dbReference type="PANTHER" id="PTHR32322">
    <property type="entry name" value="INNER MEMBRANE TRANSPORTER"/>
    <property type="match status" value="1"/>
</dbReference>
<feature type="transmembrane region" description="Helical" evidence="6">
    <location>
        <begin position="127"/>
        <end position="149"/>
    </location>
</feature>
<feature type="domain" description="EamA" evidence="7">
    <location>
        <begin position="13"/>
        <end position="141"/>
    </location>
</feature>
<proteinExistence type="inferred from homology"/>
<evidence type="ECO:0000313" key="9">
    <source>
        <dbReference type="Proteomes" id="UP000541352"/>
    </source>
</evidence>
<protein>
    <submittedName>
        <fullName evidence="8">Drug/metabolite transporter (DMT)-like permease</fullName>
    </submittedName>
</protein>
<keyword evidence="5 6" id="KW-0472">Membrane</keyword>
<dbReference type="InterPro" id="IPR000620">
    <property type="entry name" value="EamA_dom"/>
</dbReference>
<accession>A0A7W6ESR0</accession>
<keyword evidence="4 6" id="KW-1133">Transmembrane helix</keyword>
<feature type="transmembrane region" description="Helical" evidence="6">
    <location>
        <begin position="187"/>
        <end position="207"/>
    </location>
</feature>
<dbReference type="GO" id="GO:0016020">
    <property type="term" value="C:membrane"/>
    <property type="evidence" value="ECO:0007669"/>
    <property type="project" value="UniProtKB-SubCell"/>
</dbReference>
<comment type="caution">
    <text evidence="8">The sequence shown here is derived from an EMBL/GenBank/DDBJ whole genome shotgun (WGS) entry which is preliminary data.</text>
</comment>
<feature type="transmembrane region" description="Helical" evidence="6">
    <location>
        <begin position="244"/>
        <end position="265"/>
    </location>
</feature>
<evidence type="ECO:0000256" key="1">
    <source>
        <dbReference type="ARBA" id="ARBA00004141"/>
    </source>
</evidence>
<dbReference type="EMBL" id="JACIBY010000013">
    <property type="protein sequence ID" value="MBB3840989.1"/>
    <property type="molecule type" value="Genomic_DNA"/>
</dbReference>
<evidence type="ECO:0000256" key="2">
    <source>
        <dbReference type="ARBA" id="ARBA00007362"/>
    </source>
</evidence>
<name>A0A7W6ESR0_9BACT</name>
<dbReference type="InterPro" id="IPR037185">
    <property type="entry name" value="EmrE-like"/>
</dbReference>
<evidence type="ECO:0000259" key="7">
    <source>
        <dbReference type="Pfam" id="PF00892"/>
    </source>
</evidence>
<dbReference type="Pfam" id="PF00892">
    <property type="entry name" value="EamA"/>
    <property type="match status" value="2"/>
</dbReference>
<sequence>MDDSSKNPLQAWILLILVALTWGTSFILIKKSLGTFSVTEVAAGRLFLASLFFVPIMLKTRNQIPLDRFPFILVSALMGYVIPAFLFAKAGTRLNSSLSGMLNSLSPLCTLVLGVVFFAQPRRPMQIAGIILGLLGSLLLILSNLTGAINVADPYAFLILSATLMYGVNINTIAFRLSHLPALTMTAWTFVFIGPISLIALFTTDFFTKITTPQNLQPSLYLLALGVVGSGLASVLFNRVVQLASGLFASSVTYLIPIVAIGWGIMDGERISFQQYLGMGVILTGIYLVNRRVKSSEVES</sequence>
<dbReference type="RefSeq" id="WP_183978338.1">
    <property type="nucleotide sequence ID" value="NZ_JACIBY010000013.1"/>
</dbReference>
<feature type="transmembrane region" description="Helical" evidence="6">
    <location>
        <begin position="41"/>
        <end position="58"/>
    </location>
</feature>
<feature type="transmembrane region" description="Helical" evidence="6">
    <location>
        <begin position="12"/>
        <end position="29"/>
    </location>
</feature>
<evidence type="ECO:0000256" key="4">
    <source>
        <dbReference type="ARBA" id="ARBA00022989"/>
    </source>
</evidence>
<keyword evidence="9" id="KW-1185">Reference proteome</keyword>